<feature type="transmembrane region" description="Helical" evidence="1">
    <location>
        <begin position="96"/>
        <end position="115"/>
    </location>
</feature>
<dbReference type="RefSeq" id="WP_378415481.1">
    <property type="nucleotide sequence ID" value="NZ_JBHSFO010000003.1"/>
</dbReference>
<organism evidence="3 4">
    <name type="scientific">Rhodococcus kronopolitis</name>
    <dbReference type="NCBI Taxonomy" id="1460226"/>
    <lineage>
        <taxon>Bacteria</taxon>
        <taxon>Bacillati</taxon>
        <taxon>Actinomycetota</taxon>
        <taxon>Actinomycetes</taxon>
        <taxon>Mycobacteriales</taxon>
        <taxon>Nocardiaceae</taxon>
        <taxon>Rhodococcus</taxon>
    </lineage>
</organism>
<evidence type="ECO:0000256" key="1">
    <source>
        <dbReference type="SAM" id="Phobius"/>
    </source>
</evidence>
<dbReference type="InterPro" id="IPR036938">
    <property type="entry name" value="PAP2/HPO_sf"/>
</dbReference>
<evidence type="ECO:0000259" key="2">
    <source>
        <dbReference type="SMART" id="SM00014"/>
    </source>
</evidence>
<keyword evidence="1" id="KW-0812">Transmembrane</keyword>
<accession>A0ABV9FNP5</accession>
<sequence>MDLDERVLGWMLDVRTPWLTDVFLVVTNLGGTVASWAIAAAVTVALLVRRRPALAVMVSGAMLTGLLAMSGLKLVVGRARPPFPERLVDETTHSFPSGHAMMSAILVCVVAVVIVRVADRRWRTPWVFVLLAAWTLTIGLSRVYLAAHWLTDVLAGWALGALWAALWAWGLVRFDRKPSGATPSSLP</sequence>
<evidence type="ECO:0000313" key="4">
    <source>
        <dbReference type="Proteomes" id="UP001595914"/>
    </source>
</evidence>
<dbReference type="PANTHER" id="PTHR14969:SF13">
    <property type="entry name" value="AT30094P"/>
    <property type="match status" value="1"/>
</dbReference>
<reference evidence="4" key="1">
    <citation type="journal article" date="2019" name="Int. J. Syst. Evol. Microbiol.">
        <title>The Global Catalogue of Microorganisms (GCM) 10K type strain sequencing project: providing services to taxonomists for standard genome sequencing and annotation.</title>
        <authorList>
            <consortium name="The Broad Institute Genomics Platform"/>
            <consortium name="The Broad Institute Genome Sequencing Center for Infectious Disease"/>
            <person name="Wu L."/>
            <person name="Ma J."/>
        </authorList>
    </citation>
    <scope>NUCLEOTIDE SEQUENCE [LARGE SCALE GENOMIC DNA]</scope>
    <source>
        <strain evidence="4">CCUG 54520</strain>
    </source>
</reference>
<dbReference type="InterPro" id="IPR000326">
    <property type="entry name" value="PAP2/HPO"/>
</dbReference>
<keyword evidence="1" id="KW-1133">Transmembrane helix</keyword>
<protein>
    <submittedName>
        <fullName evidence="3">Phosphatase PAP2 family protein</fullName>
    </submittedName>
</protein>
<dbReference type="Gene3D" id="1.20.144.10">
    <property type="entry name" value="Phosphatidic acid phosphatase type 2/haloperoxidase"/>
    <property type="match status" value="2"/>
</dbReference>
<evidence type="ECO:0000313" key="3">
    <source>
        <dbReference type="EMBL" id="MFC4603468.1"/>
    </source>
</evidence>
<gene>
    <name evidence="3" type="ORF">ACFO6S_07210</name>
</gene>
<comment type="caution">
    <text evidence="3">The sequence shown here is derived from an EMBL/GenBank/DDBJ whole genome shotgun (WGS) entry which is preliminary data.</text>
</comment>
<proteinExistence type="predicted"/>
<feature type="transmembrane region" description="Helical" evidence="1">
    <location>
        <begin position="54"/>
        <end position="76"/>
    </location>
</feature>
<dbReference type="EMBL" id="JBHSFO010000003">
    <property type="protein sequence ID" value="MFC4603468.1"/>
    <property type="molecule type" value="Genomic_DNA"/>
</dbReference>
<feature type="domain" description="Phosphatidic acid phosphatase type 2/haloperoxidase" evidence="2">
    <location>
        <begin position="54"/>
        <end position="168"/>
    </location>
</feature>
<dbReference type="SUPFAM" id="SSF48317">
    <property type="entry name" value="Acid phosphatase/Vanadium-dependent haloperoxidase"/>
    <property type="match status" value="1"/>
</dbReference>
<dbReference type="Proteomes" id="UP001595914">
    <property type="component" value="Unassembled WGS sequence"/>
</dbReference>
<dbReference type="PANTHER" id="PTHR14969">
    <property type="entry name" value="SPHINGOSINE-1-PHOSPHATE PHOSPHOHYDROLASE"/>
    <property type="match status" value="1"/>
</dbReference>
<dbReference type="CDD" id="cd03392">
    <property type="entry name" value="PAP2_like_2"/>
    <property type="match status" value="1"/>
</dbReference>
<dbReference type="SMART" id="SM00014">
    <property type="entry name" value="acidPPc"/>
    <property type="match status" value="1"/>
</dbReference>
<dbReference type="Pfam" id="PF01569">
    <property type="entry name" value="PAP2"/>
    <property type="match status" value="1"/>
</dbReference>
<name>A0ABV9FNP5_9NOCA</name>
<keyword evidence="4" id="KW-1185">Reference proteome</keyword>
<keyword evidence="1" id="KW-0472">Membrane</keyword>
<feature type="transmembrane region" description="Helical" evidence="1">
    <location>
        <begin position="22"/>
        <end position="47"/>
    </location>
</feature>
<feature type="transmembrane region" description="Helical" evidence="1">
    <location>
        <begin position="127"/>
        <end position="147"/>
    </location>
</feature>
<feature type="transmembrane region" description="Helical" evidence="1">
    <location>
        <begin position="153"/>
        <end position="172"/>
    </location>
</feature>